<comment type="caution">
    <text evidence="6">The sequence shown here is derived from an EMBL/GenBank/DDBJ whole genome shotgun (WGS) entry which is preliminary data.</text>
</comment>
<organism evidence="6 7">
    <name type="scientific">Nocardioides jiangsuensis</name>
    <dbReference type="NCBI Taxonomy" id="2866161"/>
    <lineage>
        <taxon>Bacteria</taxon>
        <taxon>Bacillati</taxon>
        <taxon>Actinomycetota</taxon>
        <taxon>Actinomycetes</taxon>
        <taxon>Propionibacteriales</taxon>
        <taxon>Nocardioidaceae</taxon>
        <taxon>Nocardioides</taxon>
    </lineage>
</organism>
<evidence type="ECO:0000256" key="2">
    <source>
        <dbReference type="ARBA" id="ARBA00022692"/>
    </source>
</evidence>
<comment type="subcellular location">
    <subcellularLocation>
        <location evidence="1">Membrane</location>
        <topology evidence="1">Multi-pass membrane protein</topology>
    </subcellularLocation>
</comment>
<dbReference type="Pfam" id="PF04193">
    <property type="entry name" value="PQ-loop"/>
    <property type="match status" value="1"/>
</dbReference>
<dbReference type="InterPro" id="IPR006603">
    <property type="entry name" value="PQ-loop_rpt"/>
</dbReference>
<evidence type="ECO:0000256" key="3">
    <source>
        <dbReference type="ARBA" id="ARBA00022989"/>
    </source>
</evidence>
<keyword evidence="3 5" id="KW-1133">Transmembrane helix</keyword>
<dbReference type="EMBL" id="JAIEZQ010000003">
    <property type="protein sequence ID" value="MBY9076522.1"/>
    <property type="molecule type" value="Genomic_DNA"/>
</dbReference>
<keyword evidence="7" id="KW-1185">Reference proteome</keyword>
<evidence type="ECO:0008006" key="8">
    <source>
        <dbReference type="Google" id="ProtNLM"/>
    </source>
</evidence>
<evidence type="ECO:0000256" key="1">
    <source>
        <dbReference type="ARBA" id="ARBA00004141"/>
    </source>
</evidence>
<feature type="transmembrane region" description="Helical" evidence="5">
    <location>
        <begin position="88"/>
        <end position="106"/>
    </location>
</feature>
<evidence type="ECO:0000256" key="4">
    <source>
        <dbReference type="ARBA" id="ARBA00023136"/>
    </source>
</evidence>
<evidence type="ECO:0000313" key="6">
    <source>
        <dbReference type="EMBL" id="MBY9076522.1"/>
    </source>
</evidence>
<name>A0ABS7RSD4_9ACTN</name>
<evidence type="ECO:0000256" key="5">
    <source>
        <dbReference type="SAM" id="Phobius"/>
    </source>
</evidence>
<protein>
    <recommendedName>
        <fullName evidence="8">PQ loop repeat protein</fullName>
    </recommendedName>
</protein>
<dbReference type="Proteomes" id="UP000754710">
    <property type="component" value="Unassembled WGS sequence"/>
</dbReference>
<keyword evidence="2 5" id="KW-0812">Transmembrane</keyword>
<accession>A0ABS7RSD4</accession>
<feature type="transmembrane region" description="Helical" evidence="5">
    <location>
        <begin position="62"/>
        <end position="82"/>
    </location>
</feature>
<gene>
    <name evidence="6" type="ORF">K1X13_16935</name>
</gene>
<dbReference type="RefSeq" id="WP_221026319.1">
    <property type="nucleotide sequence ID" value="NZ_JAIEZQ010000003.1"/>
</dbReference>
<dbReference type="Gene3D" id="1.20.1280.290">
    <property type="match status" value="2"/>
</dbReference>
<keyword evidence="4 5" id="KW-0472">Membrane</keyword>
<proteinExistence type="predicted"/>
<reference evidence="6 7" key="1">
    <citation type="submission" date="2021-08" db="EMBL/GenBank/DDBJ databases">
        <title>Nocardioides bacterium WL0053 sp. nov., isolated from the sediment.</title>
        <authorList>
            <person name="Wang L."/>
            <person name="Zhang D."/>
            <person name="Zhang A."/>
        </authorList>
    </citation>
    <scope>NUCLEOTIDE SEQUENCE [LARGE SCALE GENOMIC DNA]</scope>
    <source>
        <strain evidence="6 7">WL0053</strain>
    </source>
</reference>
<feature type="transmembrane region" description="Helical" evidence="5">
    <location>
        <begin position="35"/>
        <end position="55"/>
    </location>
</feature>
<sequence length="227" mass="24208">MSVVAVGIAASFVSLYATVPQVLRAARTRSADGISWTSLVLSLATFTLWCVYAFAVADHIQLINNTIALLLLVALAVVVLRTGEGRSYWTAVLAVTGTAAASLWLVDVSNSFTLAMVGTTISSLRMVPQTRLALSRAPLWGLCPWSTVLVWLGMALWLAYAVMVGDVAVALCSVIGLVMQSAILAFRLPPRRTLASLAAGRLGTPVARVVRPVSARFPHQRNYQLAA</sequence>
<evidence type="ECO:0000313" key="7">
    <source>
        <dbReference type="Proteomes" id="UP000754710"/>
    </source>
</evidence>
<feature type="transmembrane region" description="Helical" evidence="5">
    <location>
        <begin position="167"/>
        <end position="186"/>
    </location>
</feature>